<keyword evidence="2" id="KW-0808">Transferase</keyword>
<gene>
    <name evidence="2" type="ORF">HLB44_27465</name>
</gene>
<feature type="domain" description="Malonyl-CoA:ACP transacylase (MAT)" evidence="1">
    <location>
        <begin position="6"/>
        <end position="303"/>
    </location>
</feature>
<dbReference type="PANTHER" id="PTHR42681:SF6">
    <property type="entry name" value="BLL0263 PROTEIN"/>
    <property type="match status" value="1"/>
</dbReference>
<dbReference type="RefSeq" id="WP_173130494.1">
    <property type="nucleotide sequence ID" value="NZ_JABRWJ010000009.1"/>
</dbReference>
<accession>A0ABX2EQF4</accession>
<dbReference type="Gene3D" id="3.40.366.10">
    <property type="entry name" value="Malonyl-Coenzyme A Acyl Carrier Protein, domain 2"/>
    <property type="match status" value="1"/>
</dbReference>
<keyword evidence="3" id="KW-1185">Reference proteome</keyword>
<dbReference type="SUPFAM" id="SSF55048">
    <property type="entry name" value="Probable ACP-binding domain of malonyl-CoA ACP transacylase"/>
    <property type="match status" value="1"/>
</dbReference>
<evidence type="ECO:0000313" key="3">
    <source>
        <dbReference type="Proteomes" id="UP000737171"/>
    </source>
</evidence>
<dbReference type="InterPro" id="IPR016035">
    <property type="entry name" value="Acyl_Trfase/lysoPLipase"/>
</dbReference>
<dbReference type="Pfam" id="PF00698">
    <property type="entry name" value="Acyl_transf_1"/>
    <property type="match status" value="1"/>
</dbReference>
<evidence type="ECO:0000259" key="1">
    <source>
        <dbReference type="SMART" id="SM00827"/>
    </source>
</evidence>
<evidence type="ECO:0000313" key="2">
    <source>
        <dbReference type="EMBL" id="NRF70751.1"/>
    </source>
</evidence>
<dbReference type="SMART" id="SM00827">
    <property type="entry name" value="PKS_AT"/>
    <property type="match status" value="1"/>
</dbReference>
<comment type="caution">
    <text evidence="2">The sequence shown here is derived from an EMBL/GenBank/DDBJ whole genome shotgun (WGS) entry which is preliminary data.</text>
</comment>
<dbReference type="Gene3D" id="3.30.70.250">
    <property type="entry name" value="Malonyl-CoA ACP transacylase, ACP-binding"/>
    <property type="match status" value="1"/>
</dbReference>
<dbReference type="SUPFAM" id="SSF52151">
    <property type="entry name" value="FabD/lysophospholipase-like"/>
    <property type="match status" value="1"/>
</dbReference>
<proteinExistence type="predicted"/>
<dbReference type="InterPro" id="IPR014043">
    <property type="entry name" value="Acyl_transferase_dom"/>
</dbReference>
<organism evidence="2 3">
    <name type="scientific">Pseudaquabacterium terrae</name>
    <dbReference type="NCBI Taxonomy" id="2732868"/>
    <lineage>
        <taxon>Bacteria</taxon>
        <taxon>Pseudomonadati</taxon>
        <taxon>Pseudomonadota</taxon>
        <taxon>Betaproteobacteria</taxon>
        <taxon>Burkholderiales</taxon>
        <taxon>Sphaerotilaceae</taxon>
        <taxon>Pseudaquabacterium</taxon>
    </lineage>
</organism>
<dbReference type="InterPro" id="IPR016036">
    <property type="entry name" value="Malonyl_transacylase_ACP-bd"/>
</dbReference>
<dbReference type="Proteomes" id="UP000737171">
    <property type="component" value="Unassembled WGS sequence"/>
</dbReference>
<dbReference type="InterPro" id="IPR001227">
    <property type="entry name" value="Ac_transferase_dom_sf"/>
</dbReference>
<dbReference type="EMBL" id="JABRWJ010000009">
    <property type="protein sequence ID" value="NRF70751.1"/>
    <property type="molecule type" value="Genomic_DNA"/>
</dbReference>
<keyword evidence="2" id="KW-0012">Acyltransferase</keyword>
<dbReference type="InterPro" id="IPR050858">
    <property type="entry name" value="Mal-CoA-ACP_Trans/PKS_FabD"/>
</dbReference>
<dbReference type="PANTHER" id="PTHR42681">
    <property type="entry name" value="MALONYL-COA-ACYL CARRIER PROTEIN TRANSACYLASE, MITOCHONDRIAL"/>
    <property type="match status" value="1"/>
</dbReference>
<reference evidence="2 3" key="1">
    <citation type="submission" date="2020-05" db="EMBL/GenBank/DDBJ databases">
        <title>Aquincola sp. isolate from soil.</title>
        <authorList>
            <person name="Han J."/>
            <person name="Kim D.-U."/>
        </authorList>
    </citation>
    <scope>NUCLEOTIDE SEQUENCE [LARGE SCALE GENOMIC DNA]</scope>
    <source>
        <strain evidence="2 3">S2</strain>
    </source>
</reference>
<sequence length="303" mass="31374">MSVGLLFSGQGTQHPQMLNWLDDSHPLLRQMTSLLGVSNWRQALDDPTWATRNRHAQVLLTGVALTAWAQLSAGLPTPAAIAGYSVGELAAFAAAGVFDADIAMALAVQRAEAMDRAAAQSPGGLAAVGGLGAPAVAALCRATGAAVAIRIAADTVVLGGSTAALMDAEPRALELGAKWSPLKVGLASHTPAMSPAAQAFATVLAGMALKRPTTPLFSNTDAGRIFTAEQAARALATQIAQPVQWSGCLEAVHARQPACVLEVGPGSALAAMWNRRYPEVPARSCDEFRSARAVIDWVARLAR</sequence>
<name>A0ABX2EQF4_9BURK</name>
<protein>
    <submittedName>
        <fullName evidence="2">Acyltransferase domain-containing protein</fullName>
    </submittedName>
</protein>
<dbReference type="GO" id="GO:0016746">
    <property type="term" value="F:acyltransferase activity"/>
    <property type="evidence" value="ECO:0007669"/>
    <property type="project" value="UniProtKB-KW"/>
</dbReference>